<feature type="domain" description="GH18" evidence="5">
    <location>
        <begin position="18"/>
        <end position="381"/>
    </location>
</feature>
<dbReference type="GO" id="GO:0004568">
    <property type="term" value="F:chitinase activity"/>
    <property type="evidence" value="ECO:0007669"/>
    <property type="project" value="TreeGrafter"/>
</dbReference>
<dbReference type="InterPro" id="IPR017853">
    <property type="entry name" value="GH"/>
</dbReference>
<keyword evidence="3" id="KW-0732">Signal</keyword>
<dbReference type="InterPro" id="IPR050314">
    <property type="entry name" value="Glycosyl_Hydrlase_18"/>
</dbReference>
<dbReference type="PROSITE" id="PS51910">
    <property type="entry name" value="GH18_2"/>
    <property type="match status" value="1"/>
</dbReference>
<dbReference type="Gene3D" id="3.10.50.10">
    <property type="match status" value="1"/>
</dbReference>
<protein>
    <submittedName>
        <fullName evidence="7">Chitin-binding type-2 domain-containing protein</fullName>
    </submittedName>
</protein>
<evidence type="ECO:0000313" key="6">
    <source>
        <dbReference type="Proteomes" id="UP000492821"/>
    </source>
</evidence>
<dbReference type="WBParaSite" id="Pan_g11185.t1">
    <property type="protein sequence ID" value="Pan_g11185.t1"/>
    <property type="gene ID" value="Pan_g11185"/>
</dbReference>
<dbReference type="PANTHER" id="PTHR11177">
    <property type="entry name" value="CHITINASE"/>
    <property type="match status" value="1"/>
</dbReference>
<accession>A0A7E4UPI9</accession>
<dbReference type="SUPFAM" id="SSF54556">
    <property type="entry name" value="Chitinase insertion domain"/>
    <property type="match status" value="1"/>
</dbReference>
<evidence type="ECO:0000256" key="1">
    <source>
        <dbReference type="ARBA" id="ARBA00009121"/>
    </source>
</evidence>
<dbReference type="Proteomes" id="UP000492821">
    <property type="component" value="Unassembled WGS sequence"/>
</dbReference>
<organism evidence="6 7">
    <name type="scientific">Panagrellus redivivus</name>
    <name type="common">Microworm</name>
    <dbReference type="NCBI Taxonomy" id="6233"/>
    <lineage>
        <taxon>Eukaryota</taxon>
        <taxon>Metazoa</taxon>
        <taxon>Ecdysozoa</taxon>
        <taxon>Nematoda</taxon>
        <taxon>Chromadorea</taxon>
        <taxon>Rhabditida</taxon>
        <taxon>Tylenchina</taxon>
        <taxon>Panagrolaimomorpha</taxon>
        <taxon>Panagrolaimoidea</taxon>
        <taxon>Panagrolaimidae</taxon>
        <taxon>Panagrellus</taxon>
    </lineage>
</organism>
<dbReference type="InterPro" id="IPR036508">
    <property type="entry name" value="Chitin-bd_dom_sf"/>
</dbReference>
<reference evidence="7" key="2">
    <citation type="submission" date="2020-10" db="UniProtKB">
        <authorList>
            <consortium name="WormBaseParasite"/>
        </authorList>
    </citation>
    <scope>IDENTIFICATION</scope>
</reference>
<dbReference type="AlphaFoldDB" id="A0A7E4UPI9"/>
<dbReference type="PROSITE" id="PS50940">
    <property type="entry name" value="CHIT_BIND_II"/>
    <property type="match status" value="1"/>
</dbReference>
<name>A0A7E4UPI9_PANRE</name>
<dbReference type="SUPFAM" id="SSF51445">
    <property type="entry name" value="(Trans)glycosidases"/>
    <property type="match status" value="1"/>
</dbReference>
<evidence type="ECO:0000313" key="7">
    <source>
        <dbReference type="WBParaSite" id="Pan_g11185.t1"/>
    </source>
</evidence>
<dbReference type="GO" id="GO:0005975">
    <property type="term" value="P:carbohydrate metabolic process"/>
    <property type="evidence" value="ECO:0007669"/>
    <property type="project" value="InterPro"/>
</dbReference>
<proteinExistence type="inferred from homology"/>
<comment type="similarity">
    <text evidence="1">Belongs to the glycosyl hydrolase 18 family. Chitinase class II subfamily.</text>
</comment>
<dbReference type="Gene3D" id="3.20.20.80">
    <property type="entry name" value="Glycosidases"/>
    <property type="match status" value="1"/>
</dbReference>
<dbReference type="GO" id="GO:0006032">
    <property type="term" value="P:chitin catabolic process"/>
    <property type="evidence" value="ECO:0007669"/>
    <property type="project" value="TreeGrafter"/>
</dbReference>
<dbReference type="InterPro" id="IPR001223">
    <property type="entry name" value="Glyco_hydro18_cat"/>
</dbReference>
<dbReference type="InterPro" id="IPR029070">
    <property type="entry name" value="Chitinase_insertion_sf"/>
</dbReference>
<evidence type="ECO:0000256" key="3">
    <source>
        <dbReference type="SAM" id="SignalP"/>
    </source>
</evidence>
<dbReference type="SMART" id="SM00636">
    <property type="entry name" value="Glyco_18"/>
    <property type="match status" value="1"/>
</dbReference>
<sequence>MLRFLILATCFGMAASTFLLPCFVNRDASFRPGTGKFEPEHIIAEHACTHLILGYAKIYPTQGLYNVFDHNDFDYYERFNAVKAANPGLKTLLSIGGPDTKSWAFSNMLKKRETRKLFATEIINLARQFNFDGVDVAWFYPAASDKAIFVDFLQDLKSASWVSTDGGRQRYMTITATVSGIPHIIENHYDAVAFAHIVNFINVQTYDYHNGEVTGLNAPLHAPENDTSNLNVEYSLNLWHKLGMPKNKIVMGIPSYGRVWYLEDKNNTKIGAPAFPAAPFPNSNIEGVVPYAEMCRHIPENSPWIFDPFPTPGFVVEGTFWFSYEDEYAVLQKITFVKQNGYAGAFFNSLDMDDFRGYCKYRFTPTTYPLLGIITHFLEHLPSEYQPPTEAPTTTTKNPINPYFNPCDIQDTVNHWNKDNDDCRKYYYCEGRVLHHLSCSEGLFWQQDGGRDGFGCTYENYAGCRYAKPYTPPIGFNYTKV</sequence>
<evidence type="ECO:0000259" key="4">
    <source>
        <dbReference type="PROSITE" id="PS50940"/>
    </source>
</evidence>
<dbReference type="GO" id="GO:0005576">
    <property type="term" value="C:extracellular region"/>
    <property type="evidence" value="ECO:0007669"/>
    <property type="project" value="InterPro"/>
</dbReference>
<feature type="chain" id="PRO_5028813486" evidence="3">
    <location>
        <begin position="17"/>
        <end position="481"/>
    </location>
</feature>
<feature type="domain" description="Chitin-binding type-2" evidence="4">
    <location>
        <begin position="404"/>
        <end position="466"/>
    </location>
</feature>
<dbReference type="InterPro" id="IPR011583">
    <property type="entry name" value="Chitinase_II/V-like_cat"/>
</dbReference>
<dbReference type="SUPFAM" id="SSF57625">
    <property type="entry name" value="Invertebrate chitin-binding proteins"/>
    <property type="match status" value="1"/>
</dbReference>
<dbReference type="Pfam" id="PF00704">
    <property type="entry name" value="Glyco_hydro_18"/>
    <property type="match status" value="1"/>
</dbReference>
<evidence type="ECO:0000259" key="5">
    <source>
        <dbReference type="PROSITE" id="PS51910"/>
    </source>
</evidence>
<dbReference type="GO" id="GO:0008061">
    <property type="term" value="F:chitin binding"/>
    <property type="evidence" value="ECO:0007669"/>
    <property type="project" value="UniProtKB-KW"/>
</dbReference>
<feature type="signal peptide" evidence="3">
    <location>
        <begin position="1"/>
        <end position="16"/>
    </location>
</feature>
<evidence type="ECO:0000256" key="2">
    <source>
        <dbReference type="ARBA" id="ARBA00022669"/>
    </source>
</evidence>
<keyword evidence="2" id="KW-0147">Chitin-binding</keyword>
<dbReference type="Gene3D" id="2.170.140.10">
    <property type="entry name" value="Chitin binding domain"/>
    <property type="match status" value="1"/>
</dbReference>
<dbReference type="PANTHER" id="PTHR11177:SF317">
    <property type="entry name" value="CHITINASE 12-RELATED"/>
    <property type="match status" value="1"/>
</dbReference>
<reference evidence="6" key="1">
    <citation type="journal article" date="2013" name="Genetics">
        <title>The draft genome and transcriptome of Panagrellus redivivus are shaped by the harsh demands of a free-living lifestyle.</title>
        <authorList>
            <person name="Srinivasan J."/>
            <person name="Dillman A.R."/>
            <person name="Macchietto M.G."/>
            <person name="Heikkinen L."/>
            <person name="Lakso M."/>
            <person name="Fracchia K.M."/>
            <person name="Antoshechkin I."/>
            <person name="Mortazavi A."/>
            <person name="Wong G."/>
            <person name="Sternberg P.W."/>
        </authorList>
    </citation>
    <scope>NUCLEOTIDE SEQUENCE [LARGE SCALE GENOMIC DNA]</scope>
    <source>
        <strain evidence="6">MT8872</strain>
    </source>
</reference>
<keyword evidence="6" id="KW-1185">Reference proteome</keyword>
<dbReference type="InterPro" id="IPR002557">
    <property type="entry name" value="Chitin-bd_dom"/>
</dbReference>